<feature type="binding site" evidence="16">
    <location>
        <position position="68"/>
    </location>
    <ligand>
        <name>GTP</name>
        <dbReference type="ChEBI" id="CHEBI:37565"/>
    </ligand>
</feature>
<evidence type="ECO:0000256" key="12">
    <source>
        <dbReference type="ARBA" id="ARBA00022840"/>
    </source>
</evidence>
<feature type="binding site" evidence="16">
    <location>
        <begin position="15"/>
        <end position="22"/>
    </location>
    <ligand>
        <name>GTP</name>
        <dbReference type="ChEBI" id="CHEBI:37565"/>
    </ligand>
</feature>
<dbReference type="CDD" id="cd00544">
    <property type="entry name" value="CobU"/>
    <property type="match status" value="1"/>
</dbReference>
<dbReference type="GO" id="GO:0005525">
    <property type="term" value="F:GTP binding"/>
    <property type="evidence" value="ECO:0007669"/>
    <property type="project" value="UniProtKB-UniRule"/>
</dbReference>
<dbReference type="PATRIC" id="fig|552518.3.peg.4739"/>
<keyword evidence="8 14" id="KW-0169">Cobalamin biosynthesis</keyword>
<reference evidence="17 18" key="1">
    <citation type="submission" date="2015-03" db="EMBL/GenBank/DDBJ databases">
        <title>Draft genome sequence of Elstera litoralis.</title>
        <authorList>
            <person name="Rahalkar M.C."/>
            <person name="Dhakephalkar P.K."/>
            <person name="Pore S.D."/>
            <person name="Arora P."/>
            <person name="Kapse N.G."/>
            <person name="Pandit P.S."/>
        </authorList>
    </citation>
    <scope>NUCLEOTIDE SEQUENCE [LARGE SCALE GENOMIC DNA]</scope>
    <source>
        <strain evidence="17 18">Dia-1</strain>
    </source>
</reference>
<proteinExistence type="inferred from homology"/>
<dbReference type="UniPathway" id="UPA00148">
    <property type="reaction ID" value="UER00236"/>
</dbReference>
<feature type="binding site" evidence="16">
    <location>
        <begin position="57"/>
        <end position="60"/>
    </location>
    <ligand>
        <name>GTP</name>
        <dbReference type="ChEBI" id="CHEBI:37565"/>
    </ligand>
</feature>
<evidence type="ECO:0000256" key="16">
    <source>
        <dbReference type="PIRSR" id="PIRSR006135-2"/>
    </source>
</evidence>
<accession>A0A0F3IV91</accession>
<sequence>MNPSARLPGRLFVLGGARSGKSAYAQARVEAWGSSRTYIATAQAFDAEMEARITQHRAERGPDWRLIEAPMDLPRAIAAAGAEGHPILVDCLTLWASNLILAEHNPEEELPSLLAALAACPVPVALVSNEVGLGIVPDNALARRFRDAVGRVHQRIAAEVGEVVFMVAGLPMRVKG</sequence>
<comment type="pathway">
    <text evidence="5 14">Cofactor biosynthesis; adenosylcobalamin biosynthesis; adenosylcobalamin from cob(II)yrinate a,c-diamide: step 6/7.</text>
</comment>
<evidence type="ECO:0000313" key="17">
    <source>
        <dbReference type="EMBL" id="KJV10483.1"/>
    </source>
</evidence>
<dbReference type="Proteomes" id="UP000033774">
    <property type="component" value="Unassembled WGS sequence"/>
</dbReference>
<protein>
    <recommendedName>
        <fullName evidence="14">Bifunctional adenosylcobalamin biosynthesis protein</fullName>
        <ecNumber evidence="14">2.7.1.156</ecNumber>
        <ecNumber evidence="14">2.7.7.62</ecNumber>
    </recommendedName>
</protein>
<comment type="caution">
    <text evidence="17">The sequence shown here is derived from an EMBL/GenBank/DDBJ whole genome shotgun (WGS) entry which is preliminary data.</text>
</comment>
<dbReference type="EC" id="2.7.7.62" evidence="14"/>
<evidence type="ECO:0000256" key="5">
    <source>
        <dbReference type="ARBA" id="ARBA00004692"/>
    </source>
</evidence>
<evidence type="ECO:0000256" key="2">
    <source>
        <dbReference type="ARBA" id="ARBA00000711"/>
    </source>
</evidence>
<feature type="active site" description="GMP-histidine intermediate" evidence="15">
    <location>
        <position position="56"/>
    </location>
</feature>
<evidence type="ECO:0000256" key="1">
    <source>
        <dbReference type="ARBA" id="ARBA00000312"/>
    </source>
</evidence>
<evidence type="ECO:0000313" key="18">
    <source>
        <dbReference type="Proteomes" id="UP000033774"/>
    </source>
</evidence>
<evidence type="ECO:0000256" key="6">
    <source>
        <dbReference type="ARBA" id="ARBA00005159"/>
    </source>
</evidence>
<dbReference type="EC" id="2.7.1.156" evidence="14"/>
<evidence type="ECO:0000256" key="14">
    <source>
        <dbReference type="PIRNR" id="PIRNR006135"/>
    </source>
</evidence>
<keyword evidence="18" id="KW-1185">Reference proteome</keyword>
<dbReference type="PANTHER" id="PTHR34848">
    <property type="match status" value="1"/>
</dbReference>
<gene>
    <name evidence="17" type="ORF">VZ95_04635</name>
</gene>
<evidence type="ECO:0000256" key="10">
    <source>
        <dbReference type="ARBA" id="ARBA00022741"/>
    </source>
</evidence>
<evidence type="ECO:0000256" key="4">
    <source>
        <dbReference type="ARBA" id="ARBA00003889"/>
    </source>
</evidence>
<evidence type="ECO:0000256" key="15">
    <source>
        <dbReference type="PIRSR" id="PIRSR006135-1"/>
    </source>
</evidence>
<dbReference type="OrthoDB" id="9788370at2"/>
<dbReference type="NCBIfam" id="NF004469">
    <property type="entry name" value="PRK05800.1"/>
    <property type="match status" value="1"/>
</dbReference>
<comment type="catalytic activity">
    <reaction evidence="1 14">
        <text>adenosylcob(III)inamide + ATP = adenosylcob(III)inamide phosphate + ADP + H(+)</text>
        <dbReference type="Rhea" id="RHEA:15769"/>
        <dbReference type="ChEBI" id="CHEBI:2480"/>
        <dbReference type="ChEBI" id="CHEBI:15378"/>
        <dbReference type="ChEBI" id="CHEBI:30616"/>
        <dbReference type="ChEBI" id="CHEBI:58502"/>
        <dbReference type="ChEBI" id="CHEBI:456216"/>
        <dbReference type="EC" id="2.7.1.156"/>
    </reaction>
</comment>
<dbReference type="RefSeq" id="WP_045774836.1">
    <property type="nucleotide sequence ID" value="NZ_LAJY01000090.1"/>
</dbReference>
<dbReference type="GO" id="GO:0043752">
    <property type="term" value="F:adenosylcobinamide kinase activity"/>
    <property type="evidence" value="ECO:0007669"/>
    <property type="project" value="UniProtKB-EC"/>
</dbReference>
<dbReference type="GO" id="GO:0008820">
    <property type="term" value="F:cobinamide phosphate guanylyltransferase activity"/>
    <property type="evidence" value="ECO:0007669"/>
    <property type="project" value="UniProtKB-UniRule"/>
</dbReference>
<comment type="function">
    <text evidence="4 14">Catalyzes ATP-dependent phosphorylation of adenosylcobinamide and addition of GMP to adenosylcobinamide phosphate.</text>
</comment>
<comment type="similarity">
    <text evidence="7 14">Belongs to the CobU/CobP family.</text>
</comment>
<feature type="binding site" evidence="16">
    <location>
        <begin position="40"/>
        <end position="42"/>
    </location>
    <ligand>
        <name>GTP</name>
        <dbReference type="ChEBI" id="CHEBI:37565"/>
    </ligand>
</feature>
<evidence type="ECO:0000256" key="13">
    <source>
        <dbReference type="ARBA" id="ARBA00023134"/>
    </source>
</evidence>
<dbReference type="PIRSF" id="PIRSF006135">
    <property type="entry name" value="CobU"/>
    <property type="match status" value="1"/>
</dbReference>
<dbReference type="PANTHER" id="PTHR34848:SF1">
    <property type="entry name" value="BIFUNCTIONAL ADENOSYLCOBALAMIN BIOSYNTHESIS PROTEIN COBU"/>
    <property type="match status" value="1"/>
</dbReference>
<dbReference type="AlphaFoldDB" id="A0A0F3IV91"/>
<evidence type="ECO:0000256" key="3">
    <source>
        <dbReference type="ARBA" id="ARBA00001522"/>
    </source>
</evidence>
<keyword evidence="10 14" id="KW-0547">Nucleotide-binding</keyword>
<comment type="catalytic activity">
    <reaction evidence="3">
        <text>adenosylcob(III)inamide + GTP = adenosylcob(III)inamide phosphate + GDP + H(+)</text>
        <dbReference type="Rhea" id="RHEA:15765"/>
        <dbReference type="ChEBI" id="CHEBI:2480"/>
        <dbReference type="ChEBI" id="CHEBI:15378"/>
        <dbReference type="ChEBI" id="CHEBI:37565"/>
        <dbReference type="ChEBI" id="CHEBI:58189"/>
        <dbReference type="ChEBI" id="CHEBI:58502"/>
        <dbReference type="EC" id="2.7.1.156"/>
    </reaction>
</comment>
<evidence type="ECO:0000256" key="9">
    <source>
        <dbReference type="ARBA" id="ARBA00022679"/>
    </source>
</evidence>
<keyword evidence="9 14" id="KW-0808">Transferase</keyword>
<dbReference type="GO" id="GO:0009236">
    <property type="term" value="P:cobalamin biosynthetic process"/>
    <property type="evidence" value="ECO:0007669"/>
    <property type="project" value="UniProtKB-UniRule"/>
</dbReference>
<dbReference type="EMBL" id="LAJY01000090">
    <property type="protein sequence ID" value="KJV10483.1"/>
    <property type="molecule type" value="Genomic_DNA"/>
</dbReference>
<keyword evidence="13 14" id="KW-0342">GTP-binding</keyword>
<keyword evidence="12 14" id="KW-0067">ATP-binding</keyword>
<dbReference type="InterPro" id="IPR003203">
    <property type="entry name" value="CobU/CobP"/>
</dbReference>
<dbReference type="GO" id="GO:0005524">
    <property type="term" value="F:ATP binding"/>
    <property type="evidence" value="ECO:0007669"/>
    <property type="project" value="UniProtKB-UniRule"/>
</dbReference>
<evidence type="ECO:0000256" key="7">
    <source>
        <dbReference type="ARBA" id="ARBA00007490"/>
    </source>
</evidence>
<dbReference type="Pfam" id="PF02283">
    <property type="entry name" value="CobU"/>
    <property type="match status" value="1"/>
</dbReference>
<dbReference type="Gene3D" id="3.40.50.300">
    <property type="entry name" value="P-loop containing nucleotide triphosphate hydrolases"/>
    <property type="match status" value="1"/>
</dbReference>
<comment type="pathway">
    <text evidence="6 14">Cofactor biosynthesis; adenosylcobalamin biosynthesis; adenosylcobalamin from cob(II)yrinate a,c-diamide: step 5/7.</text>
</comment>
<comment type="catalytic activity">
    <reaction evidence="2 14">
        <text>adenosylcob(III)inamide phosphate + GTP + H(+) = adenosylcob(III)inamide-GDP + diphosphate</text>
        <dbReference type="Rhea" id="RHEA:22712"/>
        <dbReference type="ChEBI" id="CHEBI:15378"/>
        <dbReference type="ChEBI" id="CHEBI:33019"/>
        <dbReference type="ChEBI" id="CHEBI:37565"/>
        <dbReference type="ChEBI" id="CHEBI:58502"/>
        <dbReference type="ChEBI" id="CHEBI:60487"/>
        <dbReference type="EC" id="2.7.7.62"/>
    </reaction>
</comment>
<dbReference type="SUPFAM" id="SSF52540">
    <property type="entry name" value="P-loop containing nucleoside triphosphate hydrolases"/>
    <property type="match status" value="1"/>
</dbReference>
<evidence type="ECO:0000256" key="11">
    <source>
        <dbReference type="ARBA" id="ARBA00022777"/>
    </source>
</evidence>
<name>A0A0F3IV91_9PROT</name>
<feature type="binding site" evidence="16">
    <location>
        <position position="90"/>
    </location>
    <ligand>
        <name>GTP</name>
        <dbReference type="ChEBI" id="CHEBI:37565"/>
    </ligand>
</feature>
<evidence type="ECO:0000256" key="8">
    <source>
        <dbReference type="ARBA" id="ARBA00022573"/>
    </source>
</evidence>
<organism evidence="17 18">
    <name type="scientific">Elstera litoralis</name>
    <dbReference type="NCBI Taxonomy" id="552518"/>
    <lineage>
        <taxon>Bacteria</taxon>
        <taxon>Pseudomonadati</taxon>
        <taxon>Pseudomonadota</taxon>
        <taxon>Alphaproteobacteria</taxon>
        <taxon>Rhodospirillales</taxon>
        <taxon>Rhodospirillaceae</taxon>
        <taxon>Elstera</taxon>
    </lineage>
</organism>
<keyword evidence="11 14" id="KW-0418">Kinase</keyword>
<dbReference type="InterPro" id="IPR027417">
    <property type="entry name" value="P-loop_NTPase"/>
</dbReference>